<sequence>MKRGRSPSSKAILDAVLPLPTLADWTLLHGSVLALPPTSQALRRSLCVVEEKVPYLKVAAFDLDDTIIMPKTGAVFPRDDPTDWKWLTPAVPGHLRMLHDGGFLVVIFSNQAGIGGKQWNEKKSDAIKRKIILLSKGLNIPLAAFLSTKDDLWRKPNVGMWNILQDYASEINKEKVEIRGQSPRHAFYVGDAAGRKVVTLAGRKRDFSCSDRKFAINIGVPFLTPEQFLSWPEDTLLEDASESQGGNVRAISQRLLSLAQTPCPVDWGGISPVELSSLPRSYEGLTINRITAEGRTGMLTLASPTTFHRDLQEMILFVGYPSCGKTTFFERFLKPHGYVHVNRDKLQTKERCISEATKSWNEGKSVVVDNTNPSHDDCKSFLKIIGLKCSSKGTLPVRLFLFKASKELSMHMSTVRARLGIAPKISRIAFNVFQSKYDAWDARSVKSMNIEELLEIPPVVCFDGLPEGAMREFFMLS</sequence>
<dbReference type="GO" id="GO:0046404">
    <property type="term" value="F:ATP-dependent polydeoxyribonucleotide 5'-hydroxyl-kinase activity"/>
    <property type="evidence" value="ECO:0007669"/>
    <property type="project" value="TreeGrafter"/>
</dbReference>
<dbReference type="InterPro" id="IPR013954">
    <property type="entry name" value="PNK3P"/>
</dbReference>
<dbReference type="PANTHER" id="PTHR12083">
    <property type="entry name" value="BIFUNCTIONAL POLYNUCLEOTIDE PHOSPHATASE/KINASE"/>
    <property type="match status" value="1"/>
</dbReference>
<dbReference type="InterPro" id="IPR006549">
    <property type="entry name" value="HAD-SF_hydro_IIIA"/>
</dbReference>
<keyword evidence="1" id="KW-0418">Kinase</keyword>
<dbReference type="GO" id="GO:0006281">
    <property type="term" value="P:DNA repair"/>
    <property type="evidence" value="ECO:0007669"/>
    <property type="project" value="TreeGrafter"/>
</dbReference>
<gene>
    <name evidence="1" type="ORF">TCIL3000_6_1080</name>
</gene>
<dbReference type="InterPro" id="IPR006551">
    <property type="entry name" value="Polynucleotide_phosphatase"/>
</dbReference>
<proteinExistence type="predicted"/>
<dbReference type="PANTHER" id="PTHR12083:SF9">
    <property type="entry name" value="BIFUNCTIONAL POLYNUCLEOTIDE PHOSPHATASE_KINASE"/>
    <property type="match status" value="1"/>
</dbReference>
<dbReference type="Gene3D" id="3.40.50.300">
    <property type="entry name" value="P-loop containing nucleotide triphosphate hydrolases"/>
    <property type="match status" value="1"/>
</dbReference>
<reference evidence="1" key="1">
    <citation type="journal article" date="2012" name="Proc. Natl. Acad. Sci. U.S.A.">
        <title>Antigenic diversity is generated by distinct evolutionary mechanisms in African trypanosome species.</title>
        <authorList>
            <person name="Jackson A.P."/>
            <person name="Berry A."/>
            <person name="Aslett M."/>
            <person name="Allison H.C."/>
            <person name="Burton P."/>
            <person name="Vavrova-Anderson J."/>
            <person name="Brown R."/>
            <person name="Browne H."/>
            <person name="Corton N."/>
            <person name="Hauser H."/>
            <person name="Gamble J."/>
            <person name="Gilderthorp R."/>
            <person name="Marcello L."/>
            <person name="McQuillan J."/>
            <person name="Otto T.D."/>
            <person name="Quail M.A."/>
            <person name="Sanders M.J."/>
            <person name="van Tonder A."/>
            <person name="Ginger M.L."/>
            <person name="Field M.C."/>
            <person name="Barry J.D."/>
            <person name="Hertz-Fowler C."/>
            <person name="Berriman M."/>
        </authorList>
    </citation>
    <scope>NUCLEOTIDE SEQUENCE</scope>
    <source>
        <strain evidence="1">IL3000</strain>
    </source>
</reference>
<dbReference type="SUPFAM" id="SSF52540">
    <property type="entry name" value="P-loop containing nucleoside triphosphate hydrolases"/>
    <property type="match status" value="1"/>
</dbReference>
<organism evidence="1">
    <name type="scientific">Trypanosoma congolense (strain IL3000)</name>
    <dbReference type="NCBI Taxonomy" id="1068625"/>
    <lineage>
        <taxon>Eukaryota</taxon>
        <taxon>Discoba</taxon>
        <taxon>Euglenozoa</taxon>
        <taxon>Kinetoplastea</taxon>
        <taxon>Metakinetoplastina</taxon>
        <taxon>Trypanosomatida</taxon>
        <taxon>Trypanosomatidae</taxon>
        <taxon>Trypanosoma</taxon>
        <taxon>Nannomonas</taxon>
    </lineage>
</organism>
<keyword evidence="1" id="KW-0808">Transferase</keyword>
<dbReference type="EMBL" id="HE575319">
    <property type="protein sequence ID" value="CCC90876.1"/>
    <property type="molecule type" value="Genomic_DNA"/>
</dbReference>
<dbReference type="SUPFAM" id="SSF56784">
    <property type="entry name" value="HAD-like"/>
    <property type="match status" value="1"/>
</dbReference>
<dbReference type="NCBIfam" id="TIGR01664">
    <property type="entry name" value="DNA-3'-Pase"/>
    <property type="match status" value="1"/>
</dbReference>
<dbReference type="InterPro" id="IPR036412">
    <property type="entry name" value="HAD-like_sf"/>
</dbReference>
<dbReference type="Gene3D" id="3.40.50.1000">
    <property type="entry name" value="HAD superfamily/HAD-like"/>
    <property type="match status" value="1"/>
</dbReference>
<accession>G0UNB6</accession>
<dbReference type="InterPro" id="IPR023214">
    <property type="entry name" value="HAD_sf"/>
</dbReference>
<dbReference type="AlphaFoldDB" id="G0UNB6"/>
<protein>
    <submittedName>
        <fullName evidence="1">Putative polynucleotide kinase 3'-phosphatase</fullName>
    </submittedName>
</protein>
<dbReference type="GO" id="GO:0003690">
    <property type="term" value="F:double-stranded DNA binding"/>
    <property type="evidence" value="ECO:0007669"/>
    <property type="project" value="TreeGrafter"/>
</dbReference>
<dbReference type="GO" id="GO:0046403">
    <property type="term" value="F:polynucleotide 3'-phosphatase activity"/>
    <property type="evidence" value="ECO:0007669"/>
    <property type="project" value="TreeGrafter"/>
</dbReference>
<evidence type="ECO:0000313" key="1">
    <source>
        <dbReference type="EMBL" id="CCC90876.1"/>
    </source>
</evidence>
<name>G0UNB6_TRYCI</name>
<dbReference type="Pfam" id="PF08645">
    <property type="entry name" value="PNK3P"/>
    <property type="match status" value="1"/>
</dbReference>
<dbReference type="VEuPathDB" id="TriTrypDB:TcIL3000_6_1080"/>
<dbReference type="InterPro" id="IPR027417">
    <property type="entry name" value="P-loop_NTPase"/>
</dbReference>
<dbReference type="NCBIfam" id="TIGR01662">
    <property type="entry name" value="HAD-SF-IIIA"/>
    <property type="match status" value="1"/>
</dbReference>